<comment type="caution">
    <text evidence="1">The sequence shown here is derived from an EMBL/GenBank/DDBJ whole genome shotgun (WGS) entry which is preliminary data.</text>
</comment>
<organism evidence="1 2">
    <name type="scientific">Tripterygium wilfordii</name>
    <name type="common">Thunder God vine</name>
    <dbReference type="NCBI Taxonomy" id="458696"/>
    <lineage>
        <taxon>Eukaryota</taxon>
        <taxon>Viridiplantae</taxon>
        <taxon>Streptophyta</taxon>
        <taxon>Embryophyta</taxon>
        <taxon>Tracheophyta</taxon>
        <taxon>Spermatophyta</taxon>
        <taxon>Magnoliopsida</taxon>
        <taxon>eudicotyledons</taxon>
        <taxon>Gunneridae</taxon>
        <taxon>Pentapetalae</taxon>
        <taxon>rosids</taxon>
        <taxon>fabids</taxon>
        <taxon>Celastrales</taxon>
        <taxon>Celastraceae</taxon>
        <taxon>Tripterygium</taxon>
    </lineage>
</organism>
<name>A0A7J7C4Z6_TRIWF</name>
<evidence type="ECO:0000313" key="2">
    <source>
        <dbReference type="Proteomes" id="UP000593562"/>
    </source>
</evidence>
<accession>A0A7J7C4Z6</accession>
<dbReference type="Proteomes" id="UP000593562">
    <property type="component" value="Unassembled WGS sequence"/>
</dbReference>
<gene>
    <name evidence="1" type="ORF">HS088_TW21G00990</name>
</gene>
<proteinExistence type="predicted"/>
<sequence>MGNCIEVPFNPKKEKAKVFVFNGEEKEFEASTPVKKVTSDPYHGYKLAKPYTPLLPTAKLKPGQVVPPQLVHLCRPLVSSKLANKRQCVKIVLTMQQLELLLRNAKELKGKRVYLQFAGSSREGNQKWKPSLAFITEL</sequence>
<protein>
    <submittedName>
        <fullName evidence="1">Uncharacterized protein</fullName>
    </submittedName>
</protein>
<reference evidence="1 2" key="1">
    <citation type="journal article" date="2020" name="Nat. Commun.">
        <title>Genome of Tripterygium wilfordii and identification of cytochrome P450 involved in triptolide biosynthesis.</title>
        <authorList>
            <person name="Tu L."/>
            <person name="Su P."/>
            <person name="Zhang Z."/>
            <person name="Gao L."/>
            <person name="Wang J."/>
            <person name="Hu T."/>
            <person name="Zhou J."/>
            <person name="Zhang Y."/>
            <person name="Zhao Y."/>
            <person name="Liu Y."/>
            <person name="Song Y."/>
            <person name="Tong Y."/>
            <person name="Lu Y."/>
            <person name="Yang J."/>
            <person name="Xu C."/>
            <person name="Jia M."/>
            <person name="Peters R.J."/>
            <person name="Huang L."/>
            <person name="Gao W."/>
        </authorList>
    </citation>
    <scope>NUCLEOTIDE SEQUENCE [LARGE SCALE GENOMIC DNA]</scope>
    <source>
        <strain evidence="2">cv. XIE 37</strain>
        <tissue evidence="1">Leaf</tissue>
    </source>
</reference>
<keyword evidence="2" id="KW-1185">Reference proteome</keyword>
<dbReference type="AlphaFoldDB" id="A0A7J7C4Z6"/>
<dbReference type="InParanoid" id="A0A7J7C4Z6"/>
<dbReference type="EMBL" id="JAAARO010000021">
    <property type="protein sequence ID" value="KAF5728836.1"/>
    <property type="molecule type" value="Genomic_DNA"/>
</dbReference>
<evidence type="ECO:0000313" key="1">
    <source>
        <dbReference type="EMBL" id="KAF5728836.1"/>
    </source>
</evidence>